<protein>
    <submittedName>
        <fullName evidence="3">Carboxymuconolactone decarboxylase family protein</fullName>
    </submittedName>
</protein>
<organism evidence="3 4">
    <name type="scientific">Enterococcus avium</name>
    <name type="common">Streptococcus avium</name>
    <dbReference type="NCBI Taxonomy" id="33945"/>
    <lineage>
        <taxon>Bacteria</taxon>
        <taxon>Bacillati</taxon>
        <taxon>Bacillota</taxon>
        <taxon>Bacilli</taxon>
        <taxon>Lactobacillales</taxon>
        <taxon>Enterococcaceae</taxon>
        <taxon>Enterococcus</taxon>
    </lineage>
</organism>
<comment type="caution">
    <text evidence="3">The sequence shown here is derived from an EMBL/GenBank/DDBJ whole genome shotgun (WGS) entry which is preliminary data.</text>
</comment>
<dbReference type="GO" id="GO:0051920">
    <property type="term" value="F:peroxiredoxin activity"/>
    <property type="evidence" value="ECO:0007669"/>
    <property type="project" value="InterPro"/>
</dbReference>
<proteinExistence type="predicted"/>
<accession>A0A437UJM9</accession>
<dbReference type="Proteomes" id="UP000288388">
    <property type="component" value="Unassembled WGS sequence"/>
</dbReference>
<evidence type="ECO:0000313" key="4">
    <source>
        <dbReference type="Proteomes" id="UP000288388"/>
    </source>
</evidence>
<dbReference type="EMBL" id="RYZS01000001">
    <property type="protein sequence ID" value="RVU93751.1"/>
    <property type="molecule type" value="Genomic_DNA"/>
</dbReference>
<evidence type="ECO:0000259" key="1">
    <source>
        <dbReference type="Pfam" id="PF02627"/>
    </source>
</evidence>
<dbReference type="InterPro" id="IPR029032">
    <property type="entry name" value="AhpD-like"/>
</dbReference>
<reference evidence="2 5" key="2">
    <citation type="submission" date="2023-03" db="EMBL/GenBank/DDBJ databases">
        <authorList>
            <person name="Shen W."/>
            <person name="Cai J."/>
        </authorList>
    </citation>
    <scope>NUCLEOTIDE SEQUENCE [LARGE SCALE GENOMIC DNA]</scope>
    <source>
        <strain evidence="2 5">Y2</strain>
    </source>
</reference>
<dbReference type="SUPFAM" id="SSF69118">
    <property type="entry name" value="AhpD-like"/>
    <property type="match status" value="1"/>
</dbReference>
<dbReference type="PANTHER" id="PTHR33570:SF10">
    <property type="entry name" value="GAMMA-CARBOXYMUCONOLACTONE DECARBOXYLASE"/>
    <property type="match status" value="1"/>
</dbReference>
<reference evidence="3 4" key="1">
    <citation type="submission" date="2018-12" db="EMBL/GenBank/DDBJ databases">
        <title>A novel vanA-carrying plasmid in a clinical isolate of Enterococcus avium.</title>
        <authorList>
            <person name="Bernasconi O.J."/>
            <person name="Luzzaro F."/>
            <person name="Endimiani A."/>
        </authorList>
    </citation>
    <scope>NUCLEOTIDE SEQUENCE [LARGE SCALE GENOMIC DNA]</scope>
    <source>
        <strain evidence="3 4">LC0559/18</strain>
    </source>
</reference>
<evidence type="ECO:0000313" key="2">
    <source>
        <dbReference type="EMBL" id="MDT2514297.1"/>
    </source>
</evidence>
<evidence type="ECO:0000313" key="3">
    <source>
        <dbReference type="EMBL" id="RVU93751.1"/>
    </source>
</evidence>
<dbReference type="AlphaFoldDB" id="A0A437UJM9"/>
<dbReference type="Gene3D" id="1.20.1290.10">
    <property type="entry name" value="AhpD-like"/>
    <property type="match status" value="1"/>
</dbReference>
<dbReference type="EMBL" id="JARPWY010000018">
    <property type="protein sequence ID" value="MDT2514297.1"/>
    <property type="molecule type" value="Genomic_DNA"/>
</dbReference>
<dbReference type="InterPro" id="IPR003779">
    <property type="entry name" value="CMD-like"/>
</dbReference>
<dbReference type="Pfam" id="PF02627">
    <property type="entry name" value="CMD"/>
    <property type="match status" value="1"/>
</dbReference>
<gene>
    <name evidence="3" type="ORF">EK398_02105</name>
    <name evidence="2" type="ORF">P7D79_08645</name>
</gene>
<feature type="domain" description="Carboxymuconolactone decarboxylase-like" evidence="1">
    <location>
        <begin position="33"/>
        <end position="118"/>
    </location>
</feature>
<dbReference type="Proteomes" id="UP001264335">
    <property type="component" value="Unassembled WGS sequence"/>
</dbReference>
<evidence type="ECO:0000313" key="5">
    <source>
        <dbReference type="Proteomes" id="UP001264335"/>
    </source>
</evidence>
<dbReference type="InterPro" id="IPR052512">
    <property type="entry name" value="4CMD/NDH-1_regulator"/>
</dbReference>
<dbReference type="PANTHER" id="PTHR33570">
    <property type="entry name" value="4-CARBOXYMUCONOLACTONE DECARBOXYLASE FAMILY PROTEIN"/>
    <property type="match status" value="1"/>
</dbReference>
<name>A0A437UJM9_ENTAV</name>
<sequence>MIDKRLEQGIKNLQEIDGEAGERVIESLETIAPNVGRYILEFAFGDIYNSDTLSFREREIVTITSLLTQGDTKNQLMVHINGSLNVGITEEEIIEIFTHCIPYVGFPRVLNAITSAKEVFESRNHASA</sequence>
<dbReference type="RefSeq" id="WP_016179389.1">
    <property type="nucleotide sequence ID" value="NZ_CAAKOH010000090.1"/>
</dbReference>